<organism evidence="2 3">
    <name type="scientific">Marasmiellus scandens</name>
    <dbReference type="NCBI Taxonomy" id="2682957"/>
    <lineage>
        <taxon>Eukaryota</taxon>
        <taxon>Fungi</taxon>
        <taxon>Dikarya</taxon>
        <taxon>Basidiomycota</taxon>
        <taxon>Agaricomycotina</taxon>
        <taxon>Agaricomycetes</taxon>
        <taxon>Agaricomycetidae</taxon>
        <taxon>Agaricales</taxon>
        <taxon>Marasmiineae</taxon>
        <taxon>Omphalotaceae</taxon>
        <taxon>Marasmiellus</taxon>
    </lineage>
</organism>
<sequence length="196" mass="21440">MAMGKGPGPNSGVDVSSSDTLMPVNSNKSWGHKAHHSLQLPFSSCPSSAASCDKPLPNKPTPLTLYSPLSKMTLMQSTGAGTSVYAHHKGVSSWISEDPYELENEHVWGDIEEESEGEMTEHERGSRFGWGEMDKDAGTERSMLEMDWVPHGQDREAKAKPARPGYGARHIEVGSHGRRKTRRGHSQRLSSRSNSG</sequence>
<feature type="compositionally biased region" description="Polar residues" evidence="1">
    <location>
        <begin position="187"/>
        <end position="196"/>
    </location>
</feature>
<keyword evidence="3" id="KW-1185">Reference proteome</keyword>
<feature type="region of interest" description="Disordered" evidence="1">
    <location>
        <begin position="151"/>
        <end position="196"/>
    </location>
</feature>
<protein>
    <submittedName>
        <fullName evidence="2">Uncharacterized protein</fullName>
    </submittedName>
</protein>
<feature type="compositionally biased region" description="Polar residues" evidence="1">
    <location>
        <begin position="13"/>
        <end position="29"/>
    </location>
</feature>
<name>A0ABR1IJ13_9AGAR</name>
<evidence type="ECO:0000313" key="2">
    <source>
        <dbReference type="EMBL" id="KAK7433787.1"/>
    </source>
</evidence>
<reference evidence="2 3" key="1">
    <citation type="submission" date="2024-01" db="EMBL/GenBank/DDBJ databases">
        <title>A draft genome for the cacao thread blight pathogen Marasmiellus scandens.</title>
        <authorList>
            <person name="Baruah I.K."/>
            <person name="Leung J."/>
            <person name="Bukari Y."/>
            <person name="Amoako-Attah I."/>
            <person name="Meinhardt L.W."/>
            <person name="Bailey B.A."/>
            <person name="Cohen S.P."/>
        </authorList>
    </citation>
    <scope>NUCLEOTIDE SEQUENCE [LARGE SCALE GENOMIC DNA]</scope>
    <source>
        <strain evidence="2 3">GH-19</strain>
    </source>
</reference>
<feature type="compositionally biased region" description="Basic residues" evidence="1">
    <location>
        <begin position="176"/>
        <end position="186"/>
    </location>
</feature>
<comment type="caution">
    <text evidence="2">The sequence shown here is derived from an EMBL/GenBank/DDBJ whole genome shotgun (WGS) entry which is preliminary data.</text>
</comment>
<feature type="region of interest" description="Disordered" evidence="1">
    <location>
        <begin position="1"/>
        <end position="32"/>
    </location>
</feature>
<evidence type="ECO:0000313" key="3">
    <source>
        <dbReference type="Proteomes" id="UP001498398"/>
    </source>
</evidence>
<proteinExistence type="predicted"/>
<gene>
    <name evidence="2" type="ORF">VKT23_020556</name>
</gene>
<feature type="compositionally biased region" description="Basic and acidic residues" evidence="1">
    <location>
        <begin position="119"/>
        <end position="133"/>
    </location>
</feature>
<accession>A0ABR1IJ13</accession>
<dbReference type="Proteomes" id="UP001498398">
    <property type="component" value="Unassembled WGS sequence"/>
</dbReference>
<evidence type="ECO:0000256" key="1">
    <source>
        <dbReference type="SAM" id="MobiDB-lite"/>
    </source>
</evidence>
<feature type="region of interest" description="Disordered" evidence="1">
    <location>
        <begin position="114"/>
        <end position="133"/>
    </location>
</feature>
<dbReference type="EMBL" id="JBANRG010000140">
    <property type="protein sequence ID" value="KAK7433787.1"/>
    <property type="molecule type" value="Genomic_DNA"/>
</dbReference>